<evidence type="ECO:0000259" key="3">
    <source>
        <dbReference type="Pfam" id="PF09423"/>
    </source>
</evidence>
<dbReference type="PROSITE" id="PS51318">
    <property type="entry name" value="TAT"/>
    <property type="match status" value="1"/>
</dbReference>
<feature type="domain" description="Phospholipase D N-terminal" evidence="4">
    <location>
        <begin position="68"/>
        <end position="158"/>
    </location>
</feature>
<dbReference type="PANTHER" id="PTHR43606:SF2">
    <property type="entry name" value="ALKALINE PHOSPHATASE FAMILY PROTEIN (AFU_ORTHOLOGUE AFUA_5G03860)"/>
    <property type="match status" value="1"/>
</dbReference>
<dbReference type="Pfam" id="PF10518">
    <property type="entry name" value="TAT_signal"/>
    <property type="match status" value="1"/>
</dbReference>
<dbReference type="InterPro" id="IPR052900">
    <property type="entry name" value="Phospholipid_Metab_Enz"/>
</dbReference>
<keyword evidence="6" id="KW-1185">Reference proteome</keyword>
<dbReference type="Gene3D" id="3.60.21.70">
    <property type="entry name" value="PhoD-like phosphatase"/>
    <property type="match status" value="1"/>
</dbReference>
<dbReference type="InterPro" id="IPR018946">
    <property type="entry name" value="PhoD-like_MPP"/>
</dbReference>
<feature type="domain" description="PhoD-like phosphatase metallophosphatase" evidence="3">
    <location>
        <begin position="169"/>
        <end position="585"/>
    </location>
</feature>
<evidence type="ECO:0000313" key="6">
    <source>
        <dbReference type="Proteomes" id="UP000472676"/>
    </source>
</evidence>
<dbReference type="AlphaFoldDB" id="A0A6M2BWA4"/>
<dbReference type="Proteomes" id="UP000472676">
    <property type="component" value="Unassembled WGS sequence"/>
</dbReference>
<dbReference type="PANTHER" id="PTHR43606">
    <property type="entry name" value="PHOSPHATASE, PUTATIVE (AFU_ORTHOLOGUE AFUA_6G08710)-RELATED"/>
    <property type="match status" value="1"/>
</dbReference>
<evidence type="ECO:0000256" key="2">
    <source>
        <dbReference type="SAM" id="MobiDB-lite"/>
    </source>
</evidence>
<dbReference type="InterPro" id="IPR019546">
    <property type="entry name" value="TAT_signal_bac_arc"/>
</dbReference>
<dbReference type="RefSeq" id="WP_166259980.1">
    <property type="nucleotide sequence ID" value="NZ_JAAMOW010000009.1"/>
</dbReference>
<keyword evidence="1" id="KW-0732">Signal</keyword>
<evidence type="ECO:0000256" key="1">
    <source>
        <dbReference type="ARBA" id="ARBA00022729"/>
    </source>
</evidence>
<dbReference type="InterPro" id="IPR032093">
    <property type="entry name" value="PhoD_N"/>
</dbReference>
<name>A0A6M2BWA4_9GAMM</name>
<gene>
    <name evidence="5" type="ORF">G7Y85_16745</name>
</gene>
<dbReference type="EMBL" id="JAAMOW010000009">
    <property type="protein sequence ID" value="NGY06423.1"/>
    <property type="molecule type" value="Genomic_DNA"/>
</dbReference>
<dbReference type="Gene3D" id="2.60.40.380">
    <property type="entry name" value="Purple acid phosphatase-like, N-terminal"/>
    <property type="match status" value="1"/>
</dbReference>
<sequence>MAPPIDRRDFLKGAAALGVLPLTGTLADCGGARSPDGSGDSSGGDLPGNLNETADFDFPLALPLPFAHGVASGDPLKDRVIIWTRITETTPSANTIPVHWSVSTTPDFARVLKSGTQMTNAARDWTVKVDVTGLAPATSYYYRFAAFGRSSIVGRTRTAPDTAVDSIRFAVLSCSSYWSSYWSGLSHIADRNDLDLVVHCGDYIYDFVDEDETVRARKDRKDTALPDYRDWLDIGELRRRYALWRSDANNLRAHQQHPWFIVWDNHDLDEDYGNELPTPLDGQKSTTTLAQTTQVFWEWTPSRPVRADGSGDFVLVDDGSYPEPEDSQLVWRRLPYGPLLDVFGVDTQIGLPGHGLTMDASHLAAGNSLMGRRQFEWLTTAMQGSAQAGVTWRFVNNQTWLAPCDTPDVIDGLPSLPKLGISRWSDYPEERAALMQYLRGDNDASFRVRNNIVVSGDVHGNFGSDLIESPALLSNYVPAAPLPNLRQGSTAANFPAGFGRAGTGNPGPLNLRAASVGVEFAPTSMGRGGGDEMLANWLQLPPGSAPTIVGTRALETALITANKNVQFIEWVDHGYGIVDINSERALFEYWWQDKLTPDSPDVLGRQMVAWAQQDTNRAVARFQDQLDDVSAHGMPVAASSGTRSAEPAPLDPSVLQPR</sequence>
<evidence type="ECO:0000313" key="5">
    <source>
        <dbReference type="EMBL" id="NGY06423.1"/>
    </source>
</evidence>
<dbReference type="NCBIfam" id="TIGR01409">
    <property type="entry name" value="TAT_signal_seq"/>
    <property type="match status" value="1"/>
</dbReference>
<dbReference type="InterPro" id="IPR006311">
    <property type="entry name" value="TAT_signal"/>
</dbReference>
<protein>
    <submittedName>
        <fullName evidence="5">Twin-arginine translocation signal domain-containing protein</fullName>
    </submittedName>
</protein>
<feature type="region of interest" description="Disordered" evidence="2">
    <location>
        <begin position="632"/>
        <end position="658"/>
    </location>
</feature>
<comment type="caution">
    <text evidence="5">The sequence shown here is derived from an EMBL/GenBank/DDBJ whole genome shotgun (WGS) entry which is preliminary data.</text>
</comment>
<dbReference type="SUPFAM" id="SSF56300">
    <property type="entry name" value="Metallo-dependent phosphatases"/>
    <property type="match status" value="1"/>
</dbReference>
<reference evidence="5 6" key="1">
    <citation type="journal article" date="2014" name="Int. J. Syst. Evol. Microbiol.">
        <title>Solimonas terrae sp. nov., isolated from soil.</title>
        <authorList>
            <person name="Kim S.J."/>
            <person name="Moon J.Y."/>
            <person name="Weon H.Y."/>
            <person name="Ahn J.H."/>
            <person name="Chen W.M."/>
            <person name="Kwon S.W."/>
        </authorList>
    </citation>
    <scope>NUCLEOTIDE SEQUENCE [LARGE SCALE GENOMIC DNA]</scope>
    <source>
        <strain evidence="5 6">KIS83-12</strain>
    </source>
</reference>
<proteinExistence type="predicted"/>
<accession>A0A6M2BWA4</accession>
<dbReference type="Pfam" id="PF09423">
    <property type="entry name" value="PhoD"/>
    <property type="match status" value="1"/>
</dbReference>
<dbReference type="InterPro" id="IPR038607">
    <property type="entry name" value="PhoD-like_sf"/>
</dbReference>
<evidence type="ECO:0000259" key="4">
    <source>
        <dbReference type="Pfam" id="PF16655"/>
    </source>
</evidence>
<organism evidence="5 6">
    <name type="scientific">Solimonas terrae</name>
    <dbReference type="NCBI Taxonomy" id="1396819"/>
    <lineage>
        <taxon>Bacteria</taxon>
        <taxon>Pseudomonadati</taxon>
        <taxon>Pseudomonadota</taxon>
        <taxon>Gammaproteobacteria</taxon>
        <taxon>Nevskiales</taxon>
        <taxon>Nevskiaceae</taxon>
        <taxon>Solimonas</taxon>
    </lineage>
</organism>
<dbReference type="Pfam" id="PF16655">
    <property type="entry name" value="PhoD_N"/>
    <property type="match status" value="1"/>
</dbReference>
<dbReference type="InterPro" id="IPR029052">
    <property type="entry name" value="Metallo-depent_PP-like"/>
</dbReference>